<sequence length="273" mass="32132">MTDNRNMAIQQMVANMQVHIWEARKQQCWPEWRDIDYTPSYNKLYYILEGEGWLKIGDHELYPTPGQLILMPAHIQQSYSTISDKPFLKHWCHFSATVGNSDVFQWLDVPYCYDSLDPAIMKELFGQLSEANMQSSVTARLKEKSVLLDILSRIIELEPIHILQNKTDEMERLSVIQQYIENHLHEEVTVERMAAVLHLHPNYFIKYFKRHFGIPPLRYMNLKRMDKAKLMLQTTSSSIKEIALSTGFDDANYFSKIFRKEVGYSPSEYRSQL</sequence>
<dbReference type="PRINTS" id="PR00032">
    <property type="entry name" value="HTHARAC"/>
</dbReference>
<keyword evidence="6" id="KW-1185">Reference proteome</keyword>
<keyword evidence="1" id="KW-0805">Transcription regulation</keyword>
<dbReference type="SUPFAM" id="SSF46689">
    <property type="entry name" value="Homeodomain-like"/>
    <property type="match status" value="2"/>
</dbReference>
<evidence type="ECO:0000313" key="6">
    <source>
        <dbReference type="Proteomes" id="UP000600247"/>
    </source>
</evidence>
<dbReference type="Gene3D" id="2.60.120.10">
    <property type="entry name" value="Jelly Rolls"/>
    <property type="match status" value="1"/>
</dbReference>
<dbReference type="AlphaFoldDB" id="A0A917H561"/>
<evidence type="ECO:0000259" key="4">
    <source>
        <dbReference type="PROSITE" id="PS01124"/>
    </source>
</evidence>
<gene>
    <name evidence="5" type="ORF">GCM10010918_23490</name>
</gene>
<dbReference type="PANTHER" id="PTHR43280:SF2">
    <property type="entry name" value="HTH-TYPE TRANSCRIPTIONAL REGULATOR EXSA"/>
    <property type="match status" value="1"/>
</dbReference>
<comment type="caution">
    <text evidence="5">The sequence shown here is derived from an EMBL/GenBank/DDBJ whole genome shotgun (WGS) entry which is preliminary data.</text>
</comment>
<dbReference type="GO" id="GO:0043565">
    <property type="term" value="F:sequence-specific DNA binding"/>
    <property type="evidence" value="ECO:0007669"/>
    <property type="project" value="InterPro"/>
</dbReference>
<keyword evidence="3" id="KW-0804">Transcription</keyword>
<dbReference type="InterPro" id="IPR018060">
    <property type="entry name" value="HTH_AraC"/>
</dbReference>
<dbReference type="PROSITE" id="PS00041">
    <property type="entry name" value="HTH_ARAC_FAMILY_1"/>
    <property type="match status" value="1"/>
</dbReference>
<dbReference type="EMBL" id="BMHY01000004">
    <property type="protein sequence ID" value="GGG68006.1"/>
    <property type="molecule type" value="Genomic_DNA"/>
</dbReference>
<dbReference type="PROSITE" id="PS01124">
    <property type="entry name" value="HTH_ARAC_FAMILY_2"/>
    <property type="match status" value="1"/>
</dbReference>
<reference evidence="5 6" key="1">
    <citation type="journal article" date="2014" name="Int. J. Syst. Evol. Microbiol.">
        <title>Complete genome sequence of Corynebacterium casei LMG S-19264T (=DSM 44701T), isolated from a smear-ripened cheese.</title>
        <authorList>
            <consortium name="US DOE Joint Genome Institute (JGI-PGF)"/>
            <person name="Walter F."/>
            <person name="Albersmeier A."/>
            <person name="Kalinowski J."/>
            <person name="Ruckert C."/>
        </authorList>
    </citation>
    <scope>NUCLEOTIDE SEQUENCE [LARGE SCALE GENOMIC DNA]</scope>
    <source>
        <strain evidence="5 6">CGMCC 1.15286</strain>
    </source>
</reference>
<dbReference type="Pfam" id="PF12833">
    <property type="entry name" value="HTH_18"/>
    <property type="match status" value="1"/>
</dbReference>
<evidence type="ECO:0000313" key="5">
    <source>
        <dbReference type="EMBL" id="GGG68006.1"/>
    </source>
</evidence>
<proteinExistence type="predicted"/>
<name>A0A917H561_9BACL</name>
<accession>A0A917H561</accession>
<dbReference type="RefSeq" id="WP_188889392.1">
    <property type="nucleotide sequence ID" value="NZ_BMHY01000004.1"/>
</dbReference>
<protein>
    <submittedName>
        <fullName evidence="5">AraC family transcriptional regulator</fullName>
    </submittedName>
</protein>
<dbReference type="Gene3D" id="1.10.10.60">
    <property type="entry name" value="Homeodomain-like"/>
    <property type="match status" value="2"/>
</dbReference>
<evidence type="ECO:0000256" key="3">
    <source>
        <dbReference type="ARBA" id="ARBA00023163"/>
    </source>
</evidence>
<organism evidence="5 6">
    <name type="scientific">Paenibacillus radicis</name>
    <name type="common">ex Gao et al. 2016</name>
    <dbReference type="NCBI Taxonomy" id="1737354"/>
    <lineage>
        <taxon>Bacteria</taxon>
        <taxon>Bacillati</taxon>
        <taxon>Bacillota</taxon>
        <taxon>Bacilli</taxon>
        <taxon>Bacillales</taxon>
        <taxon>Paenibacillaceae</taxon>
        <taxon>Paenibacillus</taxon>
    </lineage>
</organism>
<dbReference type="SUPFAM" id="SSF51215">
    <property type="entry name" value="Regulatory protein AraC"/>
    <property type="match status" value="1"/>
</dbReference>
<dbReference type="PANTHER" id="PTHR43280">
    <property type="entry name" value="ARAC-FAMILY TRANSCRIPTIONAL REGULATOR"/>
    <property type="match status" value="1"/>
</dbReference>
<keyword evidence="2" id="KW-0238">DNA-binding</keyword>
<dbReference type="InterPro" id="IPR003313">
    <property type="entry name" value="AraC-bd"/>
</dbReference>
<dbReference type="GO" id="GO:0003700">
    <property type="term" value="F:DNA-binding transcription factor activity"/>
    <property type="evidence" value="ECO:0007669"/>
    <property type="project" value="InterPro"/>
</dbReference>
<evidence type="ECO:0000256" key="2">
    <source>
        <dbReference type="ARBA" id="ARBA00023125"/>
    </source>
</evidence>
<dbReference type="InterPro" id="IPR037923">
    <property type="entry name" value="HTH-like"/>
</dbReference>
<dbReference type="InterPro" id="IPR009057">
    <property type="entry name" value="Homeodomain-like_sf"/>
</dbReference>
<feature type="domain" description="HTH araC/xylS-type" evidence="4">
    <location>
        <begin position="174"/>
        <end position="272"/>
    </location>
</feature>
<dbReference type="Proteomes" id="UP000600247">
    <property type="component" value="Unassembled WGS sequence"/>
</dbReference>
<dbReference type="InterPro" id="IPR018062">
    <property type="entry name" value="HTH_AraC-typ_CS"/>
</dbReference>
<dbReference type="InterPro" id="IPR020449">
    <property type="entry name" value="Tscrpt_reg_AraC-type_HTH"/>
</dbReference>
<dbReference type="InterPro" id="IPR014710">
    <property type="entry name" value="RmlC-like_jellyroll"/>
</dbReference>
<dbReference type="SMART" id="SM00342">
    <property type="entry name" value="HTH_ARAC"/>
    <property type="match status" value="1"/>
</dbReference>
<evidence type="ECO:0000256" key="1">
    <source>
        <dbReference type="ARBA" id="ARBA00023015"/>
    </source>
</evidence>
<dbReference type="Pfam" id="PF02311">
    <property type="entry name" value="AraC_binding"/>
    <property type="match status" value="1"/>
</dbReference>